<dbReference type="EMBL" id="GITU01010134">
    <property type="protein sequence ID" value="MBC1178837.1"/>
    <property type="molecule type" value="Transcribed_RNA"/>
</dbReference>
<sequence>MGPSRSGGAGGQALSPRFVIMFLKNFVLRVVTSVRFGAFVKCSKSIGRVSLRMCGSDAVVDVFPADLASSTEMAEELAIGVAAVALTEAEVLDCECVMLATSELERVRFGHSSGELV</sequence>
<evidence type="ECO:0000313" key="1">
    <source>
        <dbReference type="EMBL" id="MBC1178837.1"/>
    </source>
</evidence>
<name>A0A7G3B335_LUTLO</name>
<proteinExistence type="predicted"/>
<reference evidence="1" key="1">
    <citation type="journal article" date="2020" name="BMC">
        <title>Leishmania infection induces a limited differential gene expression in the sand fly midgut.</title>
        <authorList>
            <person name="Coutinho-Abreu I.V."/>
            <person name="Serafim T.D."/>
            <person name="Meneses C."/>
            <person name="Kamhawi S."/>
            <person name="Oliveira F."/>
            <person name="Valenzuela J.G."/>
        </authorList>
    </citation>
    <scope>NUCLEOTIDE SEQUENCE</scope>
    <source>
        <strain evidence="1">Jacobina</strain>
        <tissue evidence="1">Midgut</tissue>
    </source>
</reference>
<accession>A0A7G3B335</accession>
<dbReference type="AlphaFoldDB" id="A0A7G3B335"/>
<organism evidence="1">
    <name type="scientific">Lutzomyia longipalpis</name>
    <name type="common">Sand fly</name>
    <dbReference type="NCBI Taxonomy" id="7200"/>
    <lineage>
        <taxon>Eukaryota</taxon>
        <taxon>Metazoa</taxon>
        <taxon>Ecdysozoa</taxon>
        <taxon>Arthropoda</taxon>
        <taxon>Hexapoda</taxon>
        <taxon>Insecta</taxon>
        <taxon>Pterygota</taxon>
        <taxon>Neoptera</taxon>
        <taxon>Endopterygota</taxon>
        <taxon>Diptera</taxon>
        <taxon>Nematocera</taxon>
        <taxon>Psychodoidea</taxon>
        <taxon>Psychodidae</taxon>
        <taxon>Lutzomyia</taxon>
        <taxon>Lutzomyia</taxon>
    </lineage>
</organism>
<protein>
    <submittedName>
        <fullName evidence="1">Uncharacterized protein</fullName>
    </submittedName>
</protein>